<evidence type="ECO:0008006" key="3">
    <source>
        <dbReference type="Google" id="ProtNLM"/>
    </source>
</evidence>
<proteinExistence type="predicted"/>
<evidence type="ECO:0000313" key="2">
    <source>
        <dbReference type="Proteomes" id="UP000078492"/>
    </source>
</evidence>
<dbReference type="EMBL" id="KQ980228">
    <property type="protein sequence ID" value="KYN17167.1"/>
    <property type="molecule type" value="Genomic_DNA"/>
</dbReference>
<evidence type="ECO:0000313" key="1">
    <source>
        <dbReference type="EMBL" id="KYN17167.1"/>
    </source>
</evidence>
<reference evidence="1 2" key="1">
    <citation type="submission" date="2015-09" db="EMBL/GenBank/DDBJ databases">
        <title>Trachymyrmex cornetzi WGS genome.</title>
        <authorList>
            <person name="Nygaard S."/>
            <person name="Hu H."/>
            <person name="Boomsma J."/>
            <person name="Zhang G."/>
        </authorList>
    </citation>
    <scope>NUCLEOTIDE SEQUENCE [LARGE SCALE GENOMIC DNA]</scope>
    <source>
        <strain evidence="1">Tcor2-1</strain>
        <tissue evidence="1">Whole body</tissue>
    </source>
</reference>
<name>A0A151J4B3_9HYME</name>
<dbReference type="AlphaFoldDB" id="A0A151J4B3"/>
<organism evidence="1 2">
    <name type="scientific">Trachymyrmex cornetzi</name>
    <dbReference type="NCBI Taxonomy" id="471704"/>
    <lineage>
        <taxon>Eukaryota</taxon>
        <taxon>Metazoa</taxon>
        <taxon>Ecdysozoa</taxon>
        <taxon>Arthropoda</taxon>
        <taxon>Hexapoda</taxon>
        <taxon>Insecta</taxon>
        <taxon>Pterygota</taxon>
        <taxon>Neoptera</taxon>
        <taxon>Endopterygota</taxon>
        <taxon>Hymenoptera</taxon>
        <taxon>Apocrita</taxon>
        <taxon>Aculeata</taxon>
        <taxon>Formicoidea</taxon>
        <taxon>Formicidae</taxon>
        <taxon>Myrmicinae</taxon>
        <taxon>Trachymyrmex</taxon>
    </lineage>
</organism>
<protein>
    <recommendedName>
        <fullName evidence="3">GIY-YIG domain-containing protein</fullName>
    </recommendedName>
</protein>
<accession>A0A151J4B3</accession>
<keyword evidence="2" id="KW-1185">Reference proteome</keyword>
<sequence length="108" mass="12589">MCHKVSLFIVNKLNKFIRVHKDSLPFESTSNVVYKINCGDYDASYVGQTGRKLKTRISEHRKHITSITSSKSVITDPRLHWRILFAYSSDCTHHSYQLMPSHFSLLYQ</sequence>
<gene>
    <name evidence="1" type="ORF">ALC57_10579</name>
</gene>
<dbReference type="Proteomes" id="UP000078492">
    <property type="component" value="Unassembled WGS sequence"/>
</dbReference>